<keyword evidence="3" id="KW-1185">Reference proteome</keyword>
<proteinExistence type="predicted"/>
<keyword evidence="1" id="KW-1133">Transmembrane helix</keyword>
<gene>
    <name evidence="2" type="ORF">A3K89_21935</name>
</gene>
<name>A0A177YE63_9NOCA</name>
<feature type="transmembrane region" description="Helical" evidence="1">
    <location>
        <begin position="66"/>
        <end position="89"/>
    </location>
</feature>
<feature type="transmembrane region" description="Helical" evidence="1">
    <location>
        <begin position="174"/>
        <end position="197"/>
    </location>
</feature>
<reference evidence="2 3" key="1">
    <citation type="submission" date="2016-03" db="EMBL/GenBank/DDBJ databases">
        <title>Genome sequence of Rhodococcus kyotonensis KB10.</title>
        <authorList>
            <person name="Jeong H."/>
            <person name="Hong C.E."/>
            <person name="Jo S.H."/>
            <person name="Park J.M."/>
        </authorList>
    </citation>
    <scope>NUCLEOTIDE SEQUENCE [LARGE SCALE GENOMIC DNA]</scope>
    <source>
        <strain evidence="2 3">KB10</strain>
    </source>
</reference>
<feature type="transmembrane region" description="Helical" evidence="1">
    <location>
        <begin position="141"/>
        <end position="162"/>
    </location>
</feature>
<keyword evidence="1" id="KW-0812">Transmembrane</keyword>
<evidence type="ECO:0000256" key="1">
    <source>
        <dbReference type="SAM" id="Phobius"/>
    </source>
</evidence>
<keyword evidence="1" id="KW-0472">Membrane</keyword>
<accession>A0A177YE63</accession>
<evidence type="ECO:0000313" key="2">
    <source>
        <dbReference type="EMBL" id="OAK53785.1"/>
    </source>
</evidence>
<feature type="transmembrane region" description="Helical" evidence="1">
    <location>
        <begin position="101"/>
        <end position="121"/>
    </location>
</feature>
<organism evidence="2 3">
    <name type="scientific">Rhodococcoides kyotonense</name>
    <dbReference type="NCBI Taxonomy" id="398843"/>
    <lineage>
        <taxon>Bacteria</taxon>
        <taxon>Bacillati</taxon>
        <taxon>Actinomycetota</taxon>
        <taxon>Actinomycetes</taxon>
        <taxon>Mycobacteriales</taxon>
        <taxon>Nocardiaceae</taxon>
        <taxon>Rhodococcoides</taxon>
    </lineage>
</organism>
<comment type="caution">
    <text evidence="2">The sequence shown here is derived from an EMBL/GenBank/DDBJ whole genome shotgun (WGS) entry which is preliminary data.</text>
</comment>
<dbReference type="AlphaFoldDB" id="A0A177YE63"/>
<feature type="transmembrane region" description="Helical" evidence="1">
    <location>
        <begin position="217"/>
        <end position="241"/>
    </location>
</feature>
<evidence type="ECO:0000313" key="3">
    <source>
        <dbReference type="Proteomes" id="UP000077519"/>
    </source>
</evidence>
<protein>
    <submittedName>
        <fullName evidence="2">Uncharacterized protein</fullName>
    </submittedName>
</protein>
<sequence length="313" mass="34947">MSTFFEAILPVVLLLFALQRLTMYRHKPRTRPLTVMLLTLSAAQSFRIHALADDKLDPILHQATGLWNLSVLVAQILAVCAATQLVGIVAHSTQRRFPRRYRYSLSAALSIALGVSFLLSPAPTRSTHFLSQTFAAEGWMLAYWVIFLGSLALCVIVPFYLLVRMALIVRTGELARVLIGAALACAMVLLYAVHKITFLVAFDRGVDNWYTHHTEQISLFLIMSPLIFAGYVAAVYVWTALLPRLQRYRRIVAYMERWQILATQSNAILAEALIPSSKRTAWKASRDSVASTRLMVEMVDGSAPHPTGSSSRK</sequence>
<dbReference type="Proteomes" id="UP000077519">
    <property type="component" value="Unassembled WGS sequence"/>
</dbReference>
<dbReference type="EMBL" id="LVHI01000015">
    <property type="protein sequence ID" value="OAK53785.1"/>
    <property type="molecule type" value="Genomic_DNA"/>
</dbReference>